<name>A0AAW0F2M2_9TRYP</name>
<proteinExistence type="predicted"/>
<dbReference type="EMBL" id="JAECZO010000008">
    <property type="protein sequence ID" value="KAK7200815.1"/>
    <property type="molecule type" value="Genomic_DNA"/>
</dbReference>
<evidence type="ECO:0008006" key="5">
    <source>
        <dbReference type="Google" id="ProtNLM"/>
    </source>
</evidence>
<dbReference type="InterPro" id="IPR036047">
    <property type="entry name" value="F-box-like_dom_sf"/>
</dbReference>
<feature type="region of interest" description="Disordered" evidence="2">
    <location>
        <begin position="1"/>
        <end position="31"/>
    </location>
</feature>
<dbReference type="SUPFAM" id="SSF81383">
    <property type="entry name" value="F-box domain"/>
    <property type="match status" value="1"/>
</dbReference>
<accession>A0AAW0F2M2</accession>
<feature type="compositionally biased region" description="Low complexity" evidence="2">
    <location>
        <begin position="272"/>
        <end position="294"/>
    </location>
</feature>
<gene>
    <name evidence="3" type="ORF">NESM_000139900</name>
</gene>
<evidence type="ECO:0000256" key="1">
    <source>
        <dbReference type="SAM" id="Coils"/>
    </source>
</evidence>
<feature type="coiled-coil region" evidence="1">
    <location>
        <begin position="299"/>
        <end position="326"/>
    </location>
</feature>
<comment type="caution">
    <text evidence="3">The sequence shown here is derived from an EMBL/GenBank/DDBJ whole genome shotgun (WGS) entry which is preliminary data.</text>
</comment>
<dbReference type="AlphaFoldDB" id="A0AAW0F2M2"/>
<dbReference type="Proteomes" id="UP001430356">
    <property type="component" value="Unassembled WGS sequence"/>
</dbReference>
<organism evidence="3 4">
    <name type="scientific">Novymonas esmeraldas</name>
    <dbReference type="NCBI Taxonomy" id="1808958"/>
    <lineage>
        <taxon>Eukaryota</taxon>
        <taxon>Discoba</taxon>
        <taxon>Euglenozoa</taxon>
        <taxon>Kinetoplastea</taxon>
        <taxon>Metakinetoplastina</taxon>
        <taxon>Trypanosomatida</taxon>
        <taxon>Trypanosomatidae</taxon>
        <taxon>Novymonas</taxon>
    </lineage>
</organism>
<feature type="region of interest" description="Disordered" evidence="2">
    <location>
        <begin position="270"/>
        <end position="294"/>
    </location>
</feature>
<evidence type="ECO:0000313" key="3">
    <source>
        <dbReference type="EMBL" id="KAK7200815.1"/>
    </source>
</evidence>
<sequence>MKSTLSSNGKVPPLRSTTVLRPPATGPQHNTAGFASIRLETYHDTSDLKAALRELGAAFAVGEREAAAAPTTATAACSGEATHSGVVGEPQRRAADAPPPRSGAVPPARPTIVVVKKSSGGAAAPEPRRSGRATLLQLPPQLVIHCASFCDLRTLGVLCCVSVRMNVLVTRQGGVLWVSAAQRRRITISVPACAREELRNALERRARERHAEEAYYEAEIAKMEERLSARAQDVYAQDVDVERILRAPVGAAPSSAAASAPAPFWLRQQRLSQPTSSTAASTAPPAHPTAASPQQIEMCAKLQAEIEALEEARRTCECRLKLQEELLQQQDMQLRQWQSLLLLPPCDVQEEAGATPEEPSAGGAAASATTTVSAAQLDAFERRVARLILGGSVATSVTPPGASELPAVLRRGVDSLAGVELVLRACGRGESAGAAAQRWSKFQKICPVNEEYANARLCLRMQTPPQSQHRPSAKQMPALLRLSGFVRRVEAMSDAEVLQAWM</sequence>
<evidence type="ECO:0000256" key="2">
    <source>
        <dbReference type="SAM" id="MobiDB-lite"/>
    </source>
</evidence>
<reference evidence="3 4" key="1">
    <citation type="journal article" date="2021" name="MBio">
        <title>A New Model Trypanosomatid, Novymonas esmeraldas: Genomic Perception of Its 'Candidatus Pandoraea novymonadis' Endosymbiont.</title>
        <authorList>
            <person name="Zakharova A."/>
            <person name="Saura A."/>
            <person name="Butenko A."/>
            <person name="Podesvova L."/>
            <person name="Warmusova S."/>
            <person name="Kostygov A.Y."/>
            <person name="Nenarokova A."/>
            <person name="Lukes J."/>
            <person name="Opperdoes F.R."/>
            <person name="Yurchenko V."/>
        </authorList>
    </citation>
    <scope>NUCLEOTIDE SEQUENCE [LARGE SCALE GENOMIC DNA]</scope>
    <source>
        <strain evidence="3 4">E262AT.01</strain>
    </source>
</reference>
<evidence type="ECO:0000313" key="4">
    <source>
        <dbReference type="Proteomes" id="UP001430356"/>
    </source>
</evidence>
<feature type="region of interest" description="Disordered" evidence="2">
    <location>
        <begin position="71"/>
        <end position="109"/>
    </location>
</feature>
<protein>
    <recommendedName>
        <fullName evidence="5">F-box domain-containing protein</fullName>
    </recommendedName>
</protein>
<keyword evidence="4" id="KW-1185">Reference proteome</keyword>
<keyword evidence="1" id="KW-0175">Coiled coil</keyword>
<feature type="compositionally biased region" description="Polar residues" evidence="2">
    <location>
        <begin position="1"/>
        <end position="19"/>
    </location>
</feature>
<dbReference type="CDD" id="cd09917">
    <property type="entry name" value="F-box_SF"/>
    <property type="match status" value="1"/>
</dbReference>